<dbReference type="Proteomes" id="UP000238350">
    <property type="component" value="Unassembled WGS sequence"/>
</dbReference>
<proteinExistence type="predicted"/>
<evidence type="ECO:0000313" key="6">
    <source>
        <dbReference type="EMBL" id="PRT56756.1"/>
    </source>
</evidence>
<dbReference type="Pfam" id="PF04193">
    <property type="entry name" value="PQ-loop"/>
    <property type="match status" value="1"/>
</dbReference>
<evidence type="ECO:0000313" key="7">
    <source>
        <dbReference type="Proteomes" id="UP000238350"/>
    </source>
</evidence>
<dbReference type="OrthoDB" id="8048523at2759"/>
<accession>A0A2T0FP40</accession>
<feature type="transmembrane region" description="Helical" evidence="5">
    <location>
        <begin position="207"/>
        <end position="225"/>
    </location>
</feature>
<comment type="caution">
    <text evidence="6">The sequence shown here is derived from an EMBL/GenBank/DDBJ whole genome shotgun (WGS) entry which is preliminary data.</text>
</comment>
<feature type="transmembrane region" description="Helical" evidence="5">
    <location>
        <begin position="138"/>
        <end position="156"/>
    </location>
</feature>
<keyword evidence="2 5" id="KW-0812">Transmembrane</keyword>
<dbReference type="InterPro" id="IPR006603">
    <property type="entry name" value="PQ-loop_rpt"/>
</dbReference>
<keyword evidence="4 5" id="KW-0472">Membrane</keyword>
<dbReference type="AlphaFoldDB" id="A0A2T0FP40"/>
<dbReference type="GO" id="GO:0016020">
    <property type="term" value="C:membrane"/>
    <property type="evidence" value="ECO:0007669"/>
    <property type="project" value="UniProtKB-SubCell"/>
</dbReference>
<name>A0A2T0FP40_9ASCO</name>
<feature type="transmembrane region" description="Helical" evidence="5">
    <location>
        <begin position="100"/>
        <end position="118"/>
    </location>
</feature>
<evidence type="ECO:0000256" key="5">
    <source>
        <dbReference type="SAM" id="Phobius"/>
    </source>
</evidence>
<keyword evidence="3 5" id="KW-1133">Transmembrane helix</keyword>
<evidence type="ECO:0000256" key="2">
    <source>
        <dbReference type="ARBA" id="ARBA00022692"/>
    </source>
</evidence>
<dbReference type="PANTHER" id="PTHR16201">
    <property type="entry name" value="SEVEN TRANSMEMBRANE PROTEIN 1-RELATED"/>
    <property type="match status" value="1"/>
</dbReference>
<protein>
    <submittedName>
        <fullName evidence="6">Putative vacuolar amino acid transporter YPQ2</fullName>
    </submittedName>
</protein>
<feature type="transmembrane region" description="Helical" evidence="5">
    <location>
        <begin position="6"/>
        <end position="29"/>
    </location>
</feature>
<evidence type="ECO:0000256" key="1">
    <source>
        <dbReference type="ARBA" id="ARBA00004141"/>
    </source>
</evidence>
<dbReference type="InterPro" id="IPR051415">
    <property type="entry name" value="LAAT-1"/>
</dbReference>
<evidence type="ECO:0000256" key="3">
    <source>
        <dbReference type="ARBA" id="ARBA00022989"/>
    </source>
</evidence>
<gene>
    <name evidence="6" type="ORF">B9G98_04376</name>
</gene>
<reference evidence="6 7" key="1">
    <citation type="submission" date="2017-04" db="EMBL/GenBank/DDBJ databases">
        <title>Genome sequencing of [Candida] sorbophila.</title>
        <authorList>
            <person name="Ahn J.O."/>
        </authorList>
    </citation>
    <scope>NUCLEOTIDE SEQUENCE [LARGE SCALE GENOMIC DNA]</scope>
    <source>
        <strain evidence="6 7">DS02</strain>
    </source>
</reference>
<comment type="subcellular location">
    <subcellularLocation>
        <location evidence="1">Membrane</location>
        <topology evidence="1">Multi-pass membrane protein</topology>
    </subcellularLocation>
</comment>
<dbReference type="EMBL" id="NDIQ01000022">
    <property type="protein sequence ID" value="PRT56756.1"/>
    <property type="molecule type" value="Genomic_DNA"/>
</dbReference>
<dbReference type="GeneID" id="36518124"/>
<evidence type="ECO:0000256" key="4">
    <source>
        <dbReference type="ARBA" id="ARBA00023136"/>
    </source>
</evidence>
<feature type="transmembrane region" description="Helical" evidence="5">
    <location>
        <begin position="168"/>
        <end position="187"/>
    </location>
</feature>
<organism evidence="6 7">
    <name type="scientific">Wickerhamiella sorbophila</name>
    <dbReference type="NCBI Taxonomy" id="45607"/>
    <lineage>
        <taxon>Eukaryota</taxon>
        <taxon>Fungi</taxon>
        <taxon>Dikarya</taxon>
        <taxon>Ascomycota</taxon>
        <taxon>Saccharomycotina</taxon>
        <taxon>Dipodascomycetes</taxon>
        <taxon>Dipodascales</taxon>
        <taxon>Trichomonascaceae</taxon>
        <taxon>Wickerhamiella</taxon>
    </lineage>
</organism>
<dbReference type="RefSeq" id="XP_024666701.1">
    <property type="nucleotide sequence ID" value="XM_024810933.1"/>
</dbReference>
<dbReference type="Gene3D" id="1.20.1280.290">
    <property type="match status" value="2"/>
</dbReference>
<keyword evidence="7" id="KW-1185">Reference proteome</keyword>
<sequence>MFDLETVATISGHFSIVGWVLAGVYQLYVSALDGTADSFSPFFLVGYVVGDISNVVGCFWGSQMGFQKIISICSLVTDSLMALQFIYFRRKQSLQPRRSAALLRPVAYASMVAVSMASPLEPPSKIGGSTQQLLIGQSFAWLAETFYVGAVVQQALKNYEKKSTGAVSRLLFIFDLFGSLSTLLTIFVTSRTFGSTTESFDFLATELPYLVGAALCAAMDVVLLYQYRLYPCHLVVLDGYQTISVEPPTKYGSI</sequence>
<feature type="transmembrane region" description="Helical" evidence="5">
    <location>
        <begin position="41"/>
        <end position="63"/>
    </location>
</feature>